<dbReference type="EMBL" id="CP132507">
    <property type="protein sequence ID" value="WNO03168.1"/>
    <property type="molecule type" value="Genomic_DNA"/>
</dbReference>
<organism evidence="1 2">
    <name type="scientific">Rhodoferax mekongensis</name>
    <dbReference type="NCBI Taxonomy" id="3068341"/>
    <lineage>
        <taxon>Bacteria</taxon>
        <taxon>Pseudomonadati</taxon>
        <taxon>Pseudomonadota</taxon>
        <taxon>Betaproteobacteria</taxon>
        <taxon>Burkholderiales</taxon>
        <taxon>Comamonadaceae</taxon>
        <taxon>Rhodoferax</taxon>
    </lineage>
</organism>
<dbReference type="Proteomes" id="UP001302257">
    <property type="component" value="Chromosome"/>
</dbReference>
<evidence type="ECO:0000313" key="2">
    <source>
        <dbReference type="Proteomes" id="UP001302257"/>
    </source>
</evidence>
<dbReference type="InterPro" id="IPR048061">
    <property type="entry name" value="GmtX-like"/>
</dbReference>
<accession>A0ABZ0AVL8</accession>
<dbReference type="NCBIfam" id="NF040692">
    <property type="entry name" value="recomb_assoc"/>
    <property type="match status" value="1"/>
</dbReference>
<dbReference type="RefSeq" id="WP_313866091.1">
    <property type="nucleotide sequence ID" value="NZ_CP132507.1"/>
</dbReference>
<evidence type="ECO:0000313" key="1">
    <source>
        <dbReference type="EMBL" id="WNO03168.1"/>
    </source>
</evidence>
<sequence>MHAITEIHPESVLNAIRSSSSHPTKLKNLELIHTICTEFKSQGSKDFSLKTVGETVESRGGLKVKALWNVQSADYRKLIEAWQAYAGGPKLRETAKVGAADNLTRSITDPAMRIVVEKLVRERNALLAEVNILKSQSQVVINKRPLAVRNNTSSTSNDGMTLEVSTGPKLSTLEREALEHSISSELWSSESWQEEKNGRVVKSLGEGRTRTIFKPGFVTAVKTILSLK</sequence>
<keyword evidence="2" id="KW-1185">Reference proteome</keyword>
<name>A0ABZ0AVL8_9BURK</name>
<protein>
    <submittedName>
        <fullName evidence="1">Gamma-mobile-trio protein GmtX</fullName>
    </submittedName>
</protein>
<reference evidence="1 2" key="1">
    <citation type="submission" date="2023-08" db="EMBL/GenBank/DDBJ databases">
        <title>Rhodoferax potami sp. nov. and Rhodoferax mekongensis sp. nov., isolated from the Mekong River in Thailand.</title>
        <authorList>
            <person name="Kitikhun S."/>
            <person name="Charoenyingcharoen P."/>
            <person name="Siriarchawattana P."/>
            <person name="Likhitrattanapisal S."/>
            <person name="Nilsakha T."/>
            <person name="Chanpet A."/>
            <person name="Rattanawaree P."/>
            <person name="Ingsriswang S."/>
        </authorList>
    </citation>
    <scope>NUCLEOTIDE SEQUENCE [LARGE SCALE GENOMIC DNA]</scope>
    <source>
        <strain evidence="1 2">TBRC 17307</strain>
    </source>
</reference>
<gene>
    <name evidence="1" type="primary">gmtX</name>
    <name evidence="1" type="ORF">RAN89_09435</name>
</gene>
<proteinExistence type="predicted"/>